<evidence type="ECO:0000313" key="6">
    <source>
        <dbReference type="Proteomes" id="UP000184206"/>
    </source>
</evidence>
<dbReference type="GO" id="GO:0003677">
    <property type="term" value="F:DNA binding"/>
    <property type="evidence" value="ECO:0007669"/>
    <property type="project" value="UniProtKB-KW"/>
</dbReference>
<proteinExistence type="predicted"/>
<sequence length="122" mass="14046">MFGKEVMAMRQPKGEMCPRFEKAVNILSQRWTALVIYQMLESPKRFGEIQSAIGVSGKVLSDRLKNMEQEGLIKRDVYPETPVIIEYSLTQKGESLEPVLRDIENWSKEWIEKPGTAKETVE</sequence>
<name>A0A1M7ABN4_9BACL</name>
<keyword evidence="6" id="KW-1185">Reference proteome</keyword>
<evidence type="ECO:0000313" key="5">
    <source>
        <dbReference type="EMBL" id="SHL40005.1"/>
    </source>
</evidence>
<dbReference type="SUPFAM" id="SSF46785">
    <property type="entry name" value="Winged helix' DNA-binding domain"/>
    <property type="match status" value="1"/>
</dbReference>
<keyword evidence="3" id="KW-0804">Transcription</keyword>
<dbReference type="AlphaFoldDB" id="A0A1M7ABN4"/>
<dbReference type="Proteomes" id="UP000184206">
    <property type="component" value="Unassembled WGS sequence"/>
</dbReference>
<dbReference type="Pfam" id="PF01638">
    <property type="entry name" value="HxlR"/>
    <property type="match status" value="1"/>
</dbReference>
<protein>
    <submittedName>
        <fullName evidence="5">Transcriptional regulator, HxlR family</fullName>
    </submittedName>
</protein>
<dbReference type="CDD" id="cd00090">
    <property type="entry name" value="HTH_ARSR"/>
    <property type="match status" value="1"/>
</dbReference>
<dbReference type="PANTHER" id="PTHR33204">
    <property type="entry name" value="TRANSCRIPTIONAL REGULATOR, MARR FAMILY"/>
    <property type="match status" value="1"/>
</dbReference>
<dbReference type="STRING" id="1123231.SAMN02745189_00092"/>
<evidence type="ECO:0000259" key="4">
    <source>
        <dbReference type="PROSITE" id="PS51118"/>
    </source>
</evidence>
<organism evidence="5 6">
    <name type="scientific">Lacicoccus alkaliphilus DSM 16010</name>
    <dbReference type="NCBI Taxonomy" id="1123231"/>
    <lineage>
        <taxon>Bacteria</taxon>
        <taxon>Bacillati</taxon>
        <taxon>Bacillota</taxon>
        <taxon>Bacilli</taxon>
        <taxon>Bacillales</taxon>
        <taxon>Salinicoccaceae</taxon>
        <taxon>Lacicoccus</taxon>
    </lineage>
</organism>
<dbReference type="EMBL" id="FRCF01000002">
    <property type="protein sequence ID" value="SHL40005.1"/>
    <property type="molecule type" value="Genomic_DNA"/>
</dbReference>
<gene>
    <name evidence="5" type="ORF">SAMN02745189_00092</name>
</gene>
<evidence type="ECO:0000256" key="2">
    <source>
        <dbReference type="ARBA" id="ARBA00023125"/>
    </source>
</evidence>
<keyword evidence="2" id="KW-0238">DNA-binding</keyword>
<dbReference type="InterPro" id="IPR036390">
    <property type="entry name" value="WH_DNA-bd_sf"/>
</dbReference>
<dbReference type="InterPro" id="IPR011991">
    <property type="entry name" value="ArsR-like_HTH"/>
</dbReference>
<reference evidence="5 6" key="1">
    <citation type="submission" date="2016-11" db="EMBL/GenBank/DDBJ databases">
        <authorList>
            <person name="Jaros S."/>
            <person name="Januszkiewicz K."/>
            <person name="Wedrychowicz H."/>
        </authorList>
    </citation>
    <scope>NUCLEOTIDE SEQUENCE [LARGE SCALE GENOMIC DNA]</scope>
    <source>
        <strain evidence="5 6">DSM 16010</strain>
    </source>
</reference>
<dbReference type="InterPro" id="IPR002577">
    <property type="entry name" value="HTH_HxlR"/>
</dbReference>
<dbReference type="PANTHER" id="PTHR33204:SF1">
    <property type="entry name" value="TRANSCRIPTIONAL REGULATOR, MARR FAMILY"/>
    <property type="match status" value="1"/>
</dbReference>
<evidence type="ECO:0000256" key="1">
    <source>
        <dbReference type="ARBA" id="ARBA00023015"/>
    </source>
</evidence>
<dbReference type="Gene3D" id="1.10.10.10">
    <property type="entry name" value="Winged helix-like DNA-binding domain superfamily/Winged helix DNA-binding domain"/>
    <property type="match status" value="1"/>
</dbReference>
<evidence type="ECO:0000256" key="3">
    <source>
        <dbReference type="ARBA" id="ARBA00023163"/>
    </source>
</evidence>
<dbReference type="PROSITE" id="PS51118">
    <property type="entry name" value="HTH_HXLR"/>
    <property type="match status" value="1"/>
</dbReference>
<feature type="domain" description="HTH hxlR-type" evidence="4">
    <location>
        <begin position="17"/>
        <end position="115"/>
    </location>
</feature>
<accession>A0A1M7ABN4</accession>
<dbReference type="InterPro" id="IPR036388">
    <property type="entry name" value="WH-like_DNA-bd_sf"/>
</dbReference>
<keyword evidence="1" id="KW-0805">Transcription regulation</keyword>